<protein>
    <submittedName>
        <fullName evidence="1">Uncharacterized protein</fullName>
    </submittedName>
</protein>
<sequence length="262" mass="28789">MATGTSVPTFVPSSFQIAVTCLIMSCNIIEFNGTAISAKKTAFGHWNVSKDILSITTHRMSQKTNSTHSARQAGDLLAKYQPWTARFVMNGKISCAKPTPDIPDDEVVVVTPAQFRHLSFRGDAKADSEASIRVAGKAKHEPPKARLSQHSLKSVRGGVSSSLTASEAASIEPYDPADYVLTMENALSSRPVDENILIDIVPWLLQSQMDALRVEYKWHVEVHNHGINIAKHIRAKVFGLFGRLAHVTALGQWESEALWTNE</sequence>
<accession>A0A6A6ES21</accession>
<dbReference type="GO" id="GO:0005544">
    <property type="term" value="F:calcium-dependent phospholipid binding"/>
    <property type="evidence" value="ECO:0007669"/>
    <property type="project" value="InterPro"/>
</dbReference>
<organism evidence="1 2">
    <name type="scientific">Zopfia rhizophila CBS 207.26</name>
    <dbReference type="NCBI Taxonomy" id="1314779"/>
    <lineage>
        <taxon>Eukaryota</taxon>
        <taxon>Fungi</taxon>
        <taxon>Dikarya</taxon>
        <taxon>Ascomycota</taxon>
        <taxon>Pezizomycotina</taxon>
        <taxon>Dothideomycetes</taxon>
        <taxon>Dothideomycetes incertae sedis</taxon>
        <taxon>Zopfiaceae</taxon>
        <taxon>Zopfia</taxon>
    </lineage>
</organism>
<evidence type="ECO:0000313" key="2">
    <source>
        <dbReference type="Proteomes" id="UP000800200"/>
    </source>
</evidence>
<proteinExistence type="predicted"/>
<dbReference type="OrthoDB" id="2134400at2759"/>
<dbReference type="SUPFAM" id="SSF47874">
    <property type="entry name" value="Annexin"/>
    <property type="match status" value="1"/>
</dbReference>
<gene>
    <name evidence="1" type="ORF">K469DRAFT_691093</name>
</gene>
<dbReference type="GO" id="GO:0005509">
    <property type="term" value="F:calcium ion binding"/>
    <property type="evidence" value="ECO:0007669"/>
    <property type="project" value="InterPro"/>
</dbReference>
<dbReference type="InterPro" id="IPR037104">
    <property type="entry name" value="Annexin_sf"/>
</dbReference>
<evidence type="ECO:0000313" key="1">
    <source>
        <dbReference type="EMBL" id="KAF2193528.1"/>
    </source>
</evidence>
<dbReference type="Proteomes" id="UP000800200">
    <property type="component" value="Unassembled WGS sequence"/>
</dbReference>
<dbReference type="AlphaFoldDB" id="A0A6A6ES21"/>
<dbReference type="EMBL" id="ML994613">
    <property type="protein sequence ID" value="KAF2193528.1"/>
    <property type="molecule type" value="Genomic_DNA"/>
</dbReference>
<name>A0A6A6ES21_9PEZI</name>
<keyword evidence="2" id="KW-1185">Reference proteome</keyword>
<reference evidence="1" key="1">
    <citation type="journal article" date="2020" name="Stud. Mycol.">
        <title>101 Dothideomycetes genomes: a test case for predicting lifestyles and emergence of pathogens.</title>
        <authorList>
            <person name="Haridas S."/>
            <person name="Albert R."/>
            <person name="Binder M."/>
            <person name="Bloem J."/>
            <person name="Labutti K."/>
            <person name="Salamov A."/>
            <person name="Andreopoulos B."/>
            <person name="Baker S."/>
            <person name="Barry K."/>
            <person name="Bills G."/>
            <person name="Bluhm B."/>
            <person name="Cannon C."/>
            <person name="Castanera R."/>
            <person name="Culley D."/>
            <person name="Daum C."/>
            <person name="Ezra D."/>
            <person name="Gonzalez J."/>
            <person name="Henrissat B."/>
            <person name="Kuo A."/>
            <person name="Liang C."/>
            <person name="Lipzen A."/>
            <person name="Lutzoni F."/>
            <person name="Magnuson J."/>
            <person name="Mondo S."/>
            <person name="Nolan M."/>
            <person name="Ohm R."/>
            <person name="Pangilinan J."/>
            <person name="Park H.-J."/>
            <person name="Ramirez L."/>
            <person name="Alfaro M."/>
            <person name="Sun H."/>
            <person name="Tritt A."/>
            <person name="Yoshinaga Y."/>
            <person name="Zwiers L.-H."/>
            <person name="Turgeon B."/>
            <person name="Goodwin S."/>
            <person name="Spatafora J."/>
            <person name="Crous P."/>
            <person name="Grigoriev I."/>
        </authorList>
    </citation>
    <scope>NUCLEOTIDE SEQUENCE</scope>
    <source>
        <strain evidence="1">CBS 207.26</strain>
    </source>
</reference>